<dbReference type="EMBL" id="QZAA01000298">
    <property type="protein sequence ID" value="RQD72743.1"/>
    <property type="molecule type" value="Genomic_DNA"/>
</dbReference>
<sequence>MHELHRDNLNSGYQLPLYYGDDRLILMLRDPYWLFSYWELTGKTLNYYRQKFHHFGWDGSIPMMRVYRFPVQLSALEQPEITFDVELEHRADNWYINVGIPHRTYYVELGRKLPGGEFIPILRSNPVTTPRDSISDIIDEEWRLFDLQQKIYRRMALYHLSSEELIQRGMNPEELKSTCKDEHFLKIIS</sequence>
<evidence type="ECO:0000313" key="2">
    <source>
        <dbReference type="Proteomes" id="UP000285138"/>
    </source>
</evidence>
<proteinExistence type="predicted"/>
<name>A0A424Y917_9FIRM</name>
<dbReference type="InterPro" id="IPR032585">
    <property type="entry name" value="DUF4912"/>
</dbReference>
<gene>
    <name evidence="1" type="ORF">D5R97_10425</name>
</gene>
<comment type="caution">
    <text evidence="1">The sequence shown here is derived from an EMBL/GenBank/DDBJ whole genome shotgun (WGS) entry which is preliminary data.</text>
</comment>
<reference evidence="1 2" key="1">
    <citation type="submission" date="2018-08" db="EMBL/GenBank/DDBJ databases">
        <title>The metabolism and importance of syntrophic acetate oxidation coupled to methane or sulfide production in haloalkaline environments.</title>
        <authorList>
            <person name="Timmers P.H.A."/>
            <person name="Vavourakis C.D."/>
            <person name="Sorokin D.Y."/>
            <person name="Sinninghe Damste J.S."/>
            <person name="Muyzer G."/>
            <person name="Stams A.J.M."/>
            <person name="Plugge C.M."/>
        </authorList>
    </citation>
    <scope>NUCLEOTIDE SEQUENCE [LARGE SCALE GENOMIC DNA]</scope>
    <source>
        <strain evidence="1">MSAO_Bac1</strain>
    </source>
</reference>
<protein>
    <submittedName>
        <fullName evidence="1">DUF4912 domain-containing protein</fullName>
    </submittedName>
</protein>
<dbReference type="AlphaFoldDB" id="A0A424Y917"/>
<evidence type="ECO:0000313" key="1">
    <source>
        <dbReference type="EMBL" id="RQD72743.1"/>
    </source>
</evidence>
<dbReference type="Pfam" id="PF16258">
    <property type="entry name" value="DUF4912"/>
    <property type="match status" value="1"/>
</dbReference>
<dbReference type="Proteomes" id="UP000285138">
    <property type="component" value="Unassembled WGS sequence"/>
</dbReference>
<organism evidence="1 2">
    <name type="scientific">Candidatus Syntrophonatronum acetioxidans</name>
    <dbReference type="NCBI Taxonomy" id="1795816"/>
    <lineage>
        <taxon>Bacteria</taxon>
        <taxon>Bacillati</taxon>
        <taxon>Bacillota</taxon>
        <taxon>Clostridia</taxon>
        <taxon>Eubacteriales</taxon>
        <taxon>Syntrophomonadaceae</taxon>
        <taxon>Candidatus Syntrophonatronum</taxon>
    </lineage>
</organism>
<accession>A0A424Y917</accession>